<evidence type="ECO:0000256" key="1">
    <source>
        <dbReference type="SAM" id="MobiDB-lite"/>
    </source>
</evidence>
<dbReference type="AlphaFoldDB" id="A0A238Z5F2"/>
<dbReference type="EMBL" id="FZNN01000024">
    <property type="protein sequence ID" value="SNR78151.1"/>
    <property type="molecule type" value="Genomic_DNA"/>
</dbReference>
<evidence type="ECO:0000313" key="3">
    <source>
        <dbReference type="Proteomes" id="UP000198417"/>
    </source>
</evidence>
<dbReference type="Proteomes" id="UP000198417">
    <property type="component" value="Unassembled WGS sequence"/>
</dbReference>
<name>A0A238Z5F2_9RHOB</name>
<sequence length="219" mass="23863">MPRSGLVHPPFVSAAAAAPKRIIATRDHIHARAKITESPQDRLIGSRLRGVADQMRHPLQRIVEEPETAGQRGGRVDVKGRYPPWPRSRPGGRPRRAGCRSCRGNDPARASVAPGSGSHSKATGRVSQSVRKSWYSWESSRQDGGRRTPRSNARKAADSAVFHCCLSAGVSAASCETSQTRRAQRAPAVETPEGEQPTAGWLRSGLESILQLEERYRCS</sequence>
<evidence type="ECO:0000313" key="2">
    <source>
        <dbReference type="EMBL" id="SNR78151.1"/>
    </source>
</evidence>
<keyword evidence="3" id="KW-1185">Reference proteome</keyword>
<reference evidence="2 3" key="1">
    <citation type="submission" date="2017-06" db="EMBL/GenBank/DDBJ databases">
        <authorList>
            <person name="Kim H.J."/>
            <person name="Triplett B.A."/>
        </authorList>
    </citation>
    <scope>NUCLEOTIDE SEQUENCE [LARGE SCALE GENOMIC DNA]</scope>
    <source>
        <strain evidence="2 3">DSM 29052</strain>
    </source>
</reference>
<accession>A0A238Z5F2</accession>
<organism evidence="2 3">
    <name type="scientific">Puniceibacterium sediminis</name>
    <dbReference type="NCBI Taxonomy" id="1608407"/>
    <lineage>
        <taxon>Bacteria</taxon>
        <taxon>Pseudomonadati</taxon>
        <taxon>Pseudomonadota</taxon>
        <taxon>Alphaproteobacteria</taxon>
        <taxon>Rhodobacterales</taxon>
        <taxon>Paracoccaceae</taxon>
        <taxon>Puniceibacterium</taxon>
    </lineage>
</organism>
<proteinExistence type="predicted"/>
<protein>
    <submittedName>
        <fullName evidence="2">Uncharacterized protein</fullName>
    </submittedName>
</protein>
<feature type="region of interest" description="Disordered" evidence="1">
    <location>
        <begin position="62"/>
        <end position="154"/>
    </location>
</feature>
<feature type="compositionally biased region" description="Polar residues" evidence="1">
    <location>
        <begin position="117"/>
        <end position="139"/>
    </location>
</feature>
<gene>
    <name evidence="2" type="ORF">SAMN06265370_12412</name>
</gene>